<evidence type="ECO:0000313" key="3">
    <source>
        <dbReference type="Proteomes" id="UP001292571"/>
    </source>
</evidence>
<dbReference type="RefSeq" id="WP_322950208.1">
    <property type="nucleotide sequence ID" value="NZ_JAYEET010000050.1"/>
</dbReference>
<keyword evidence="3" id="KW-1185">Reference proteome</keyword>
<proteinExistence type="predicted"/>
<name>A0ABU5PCV1_9PSED</name>
<organism evidence="2 3">
    <name type="scientific">Pseudomonas spirodelae</name>
    <dbReference type="NCBI Taxonomy" id="3101751"/>
    <lineage>
        <taxon>Bacteria</taxon>
        <taxon>Pseudomonadati</taxon>
        <taxon>Pseudomonadota</taxon>
        <taxon>Gammaproteobacteria</taxon>
        <taxon>Pseudomonadales</taxon>
        <taxon>Pseudomonadaceae</taxon>
        <taxon>Pseudomonas</taxon>
    </lineage>
</organism>
<dbReference type="Pfam" id="PF06568">
    <property type="entry name" value="YjiS-like"/>
    <property type="match status" value="1"/>
</dbReference>
<evidence type="ECO:0000313" key="2">
    <source>
        <dbReference type="EMBL" id="MEA1607439.1"/>
    </source>
</evidence>
<feature type="domain" description="YjiS-like" evidence="1">
    <location>
        <begin position="30"/>
        <end position="61"/>
    </location>
</feature>
<comment type="caution">
    <text evidence="2">The sequence shown here is derived from an EMBL/GenBank/DDBJ whole genome shotgun (WGS) entry which is preliminary data.</text>
</comment>
<evidence type="ECO:0000259" key="1">
    <source>
        <dbReference type="Pfam" id="PF06568"/>
    </source>
</evidence>
<reference evidence="2 3" key="1">
    <citation type="submission" date="2023-12" db="EMBL/GenBank/DDBJ databases">
        <title>Pseudomonas sp. T5W1.</title>
        <authorList>
            <person name="Maltman C."/>
        </authorList>
    </citation>
    <scope>NUCLEOTIDE SEQUENCE [LARGE SCALE GENOMIC DNA]</scope>
    <source>
        <strain evidence="2 3">T5W1</strain>
    </source>
</reference>
<accession>A0ABU5PCV1</accession>
<protein>
    <submittedName>
        <fullName evidence="2">DUF1127 domain-containing protein</fullName>
    </submittedName>
</protein>
<dbReference type="InterPro" id="IPR009506">
    <property type="entry name" value="YjiS-like"/>
</dbReference>
<sequence>MKGQKAYALVGSDRLQGRRPLEILRAVGRQLYRWWQLSEQRRRLAMLDEAALKDLGLSRSAAMQESERPFWDDPLER</sequence>
<dbReference type="EMBL" id="JAYEET010000050">
    <property type="protein sequence ID" value="MEA1607439.1"/>
    <property type="molecule type" value="Genomic_DNA"/>
</dbReference>
<dbReference type="Proteomes" id="UP001292571">
    <property type="component" value="Unassembled WGS sequence"/>
</dbReference>
<gene>
    <name evidence="2" type="ORF">SOP97_16695</name>
</gene>